<dbReference type="GO" id="GO:0005874">
    <property type="term" value="C:microtubule"/>
    <property type="evidence" value="ECO:0007669"/>
    <property type="project" value="UniProtKB-KW"/>
</dbReference>
<evidence type="ECO:0000256" key="9">
    <source>
        <dbReference type="ARBA" id="ARBA00023242"/>
    </source>
</evidence>
<feature type="domain" description="KANL3/Tex30 alpha/beta hydrolase-like" evidence="14">
    <location>
        <begin position="774"/>
        <end position="897"/>
    </location>
</feature>
<feature type="region of interest" description="Disordered" evidence="13">
    <location>
        <begin position="1060"/>
        <end position="1088"/>
    </location>
</feature>
<dbReference type="InterPro" id="IPR056519">
    <property type="entry name" value="KANSL3_1st"/>
</dbReference>
<dbReference type="GO" id="GO:0005739">
    <property type="term" value="C:mitochondrion"/>
    <property type="evidence" value="ECO:0007669"/>
    <property type="project" value="UniProtKB-SubCell"/>
</dbReference>
<feature type="compositionally biased region" description="Low complexity" evidence="13">
    <location>
        <begin position="958"/>
        <end position="987"/>
    </location>
</feature>
<keyword evidence="17" id="KW-1185">Reference proteome</keyword>
<feature type="domain" description="KANSL3 helical" evidence="15">
    <location>
        <begin position="580"/>
        <end position="681"/>
    </location>
</feature>
<dbReference type="PANTHER" id="PTHR13136:SF16">
    <property type="entry name" value="KAT8 REGULATORY NSL COMPLEX SUBUNIT 3"/>
    <property type="match status" value="1"/>
</dbReference>
<feature type="region of interest" description="Disordered" evidence="13">
    <location>
        <begin position="924"/>
        <end position="998"/>
    </location>
</feature>
<evidence type="ECO:0000256" key="1">
    <source>
        <dbReference type="ARBA" id="ARBA00004123"/>
    </source>
</evidence>
<dbReference type="SUPFAM" id="SSF53474">
    <property type="entry name" value="alpha/beta-Hydrolases"/>
    <property type="match status" value="1"/>
</dbReference>
<dbReference type="InterPro" id="IPR029058">
    <property type="entry name" value="AB_hydrolase_fold"/>
</dbReference>
<evidence type="ECO:0000256" key="12">
    <source>
        <dbReference type="ARBA" id="ARBA00079519"/>
    </source>
</evidence>
<evidence type="ECO:0000256" key="11">
    <source>
        <dbReference type="ARBA" id="ARBA00077273"/>
    </source>
</evidence>
<dbReference type="InterPro" id="IPR026555">
    <property type="entry name" value="NSL3/Tex30"/>
</dbReference>
<evidence type="ECO:0000256" key="7">
    <source>
        <dbReference type="ARBA" id="ARBA00023128"/>
    </source>
</evidence>
<keyword evidence="7" id="KW-0496">Mitochondrion</keyword>
<dbReference type="PANTHER" id="PTHR13136">
    <property type="entry name" value="TESTIS DEVELOPMENT PROTEIN PRTD"/>
    <property type="match status" value="1"/>
</dbReference>
<dbReference type="Proteomes" id="UP000472261">
    <property type="component" value="Unplaced"/>
</dbReference>
<proteinExistence type="predicted"/>
<keyword evidence="5" id="KW-0493">Microtubule</keyword>
<dbReference type="GO" id="GO:0044545">
    <property type="term" value="C:NSL complex"/>
    <property type="evidence" value="ECO:0007669"/>
    <property type="project" value="TreeGrafter"/>
</dbReference>
<dbReference type="InterPro" id="IPR046879">
    <property type="entry name" value="KANL3/Tex30_Abhydrolase"/>
</dbReference>
<evidence type="ECO:0000256" key="2">
    <source>
        <dbReference type="ARBA" id="ARBA00004173"/>
    </source>
</evidence>
<keyword evidence="9" id="KW-0539">Nucleus</keyword>
<evidence type="ECO:0000313" key="16">
    <source>
        <dbReference type="Ensembl" id="ENSPCLP00000019019.1"/>
    </source>
</evidence>
<evidence type="ECO:0000313" key="17">
    <source>
        <dbReference type="Proteomes" id="UP000472261"/>
    </source>
</evidence>
<evidence type="ECO:0000259" key="15">
    <source>
        <dbReference type="Pfam" id="PF23154"/>
    </source>
</evidence>
<dbReference type="FunFam" id="3.40.50.1820:FF:000032">
    <property type="entry name" value="KAT8 regulatory NSL complex subunit 3 isoform X2"/>
    <property type="match status" value="1"/>
</dbReference>
<dbReference type="Gene3D" id="3.40.50.1820">
    <property type="entry name" value="alpha/beta hydrolase"/>
    <property type="match status" value="1"/>
</dbReference>
<reference evidence="16" key="1">
    <citation type="submission" date="2025-08" db="UniProtKB">
        <authorList>
            <consortium name="Ensembl"/>
        </authorList>
    </citation>
    <scope>IDENTIFICATION</scope>
</reference>
<dbReference type="Ensembl" id="ENSPCLT00000025359.1">
    <property type="protein sequence ID" value="ENSPCLP00000019019.1"/>
    <property type="gene ID" value="ENSPCLG00000015952.1"/>
</dbReference>
<protein>
    <recommendedName>
        <fullName evidence="10">KAT8 regulatory NSL complex subunit 3</fullName>
    </recommendedName>
    <alternativeName>
        <fullName evidence="11">NSL complex protein NSL3</fullName>
    </alternativeName>
    <alternativeName>
        <fullName evidence="12">Non-specific lethal 3 homolog</fullName>
    </alternativeName>
</protein>
<evidence type="ECO:0000256" key="8">
    <source>
        <dbReference type="ARBA" id="ARBA00023212"/>
    </source>
</evidence>
<evidence type="ECO:0000256" key="5">
    <source>
        <dbReference type="ARBA" id="ARBA00022701"/>
    </source>
</evidence>
<feature type="compositionally biased region" description="Low complexity" evidence="13">
    <location>
        <begin position="1358"/>
        <end position="1372"/>
    </location>
</feature>
<keyword evidence="6" id="KW-0156">Chromatin regulator</keyword>
<name>A0A669QE96_PHACC</name>
<dbReference type="GO" id="GO:0006325">
    <property type="term" value="P:chromatin organization"/>
    <property type="evidence" value="ECO:0007669"/>
    <property type="project" value="UniProtKB-KW"/>
</dbReference>
<dbReference type="OMA" id="WEEHVNX"/>
<feature type="compositionally biased region" description="Basic and acidic residues" evidence="13">
    <location>
        <begin position="1060"/>
        <end position="1070"/>
    </location>
</feature>
<feature type="compositionally biased region" description="Basic and acidic residues" evidence="13">
    <location>
        <begin position="924"/>
        <end position="957"/>
    </location>
</feature>
<evidence type="ECO:0000256" key="13">
    <source>
        <dbReference type="SAM" id="MobiDB-lite"/>
    </source>
</evidence>
<evidence type="ECO:0000259" key="14">
    <source>
        <dbReference type="Pfam" id="PF20408"/>
    </source>
</evidence>
<feature type="compositionally biased region" description="Polar residues" evidence="13">
    <location>
        <begin position="1338"/>
        <end position="1350"/>
    </location>
</feature>
<dbReference type="GO" id="GO:0005634">
    <property type="term" value="C:nucleus"/>
    <property type="evidence" value="ECO:0007669"/>
    <property type="project" value="UniProtKB-SubCell"/>
</dbReference>
<keyword evidence="4" id="KW-0963">Cytoplasm</keyword>
<sequence>MSPCLCVPRCLIPTSMHPMSLCAPYPHVCVSPCPHLYVSHVPMSPHPFVPMSPSPCVPCPHVPCPHVPMSPHPCTPCHSVPHIPMSVCPHVPMSPHPFVPTSLRPHVPCPHVPISPHLCIPCHSVPHVPTSICPHVHVSHVPMSPHPFVPMFPCPMSLDPHIHASHITVSHVPMSPYPHIHASRVTVTHVPISHIHVSHVPMSMCPMSPCPHIPTSMHPMSLCAPCPCIHLSPCPCIPCPHVPISPYPRIPCHSVPHVPISHSHVSHVPMSVCPMSPCSHIPHPCAPHPHVPMSVCPTSPHRHIPTSMHPMSLCAPCSHIPHSCVPCPHVPMSPTSMHPMSLCAPCPRIHLSPCPCIPTSTRAHIHTSPCPHPRTRRLRPRSAPHSTFLLLTPPAPLRSAPLESTLRIFPPPRFPAHAPPAPAAPPSGRACAVRAAGRAGGGGAMAQRGGERERELQWSARRMGTSLLLQLSAHERELDLVCLDHSYAKPWSAHPDASAARPARMLFLTPRRQPGTALEADVPIDVESVTPTPVPLYDNQKARSVMNECERHVMFARTDADAPPPPDDWEEHVNRTGWTMAQNKLFNKIHKALQSDRLARLANEGACNEPVLRRIAVDKCARRVRQALASVNWDTKLIQWLHTTLVETLSLPVLAAYLDALQTLKGKIPTLIDRMLLSSTTKTGAAGAEALSLLLKRPWDPAVGVLSHNKPSKLPGSPLILIASSGPSNSMFPTSRRHRFWQSQLSCLGKVIPIATHLLNNGSGVGVLQCLEHMIGAVRSKVAEIHNHFSHKPIILIGWNTGALVACHVSVMEYVTAVVCLGFPLLTVDGPRGDVDDPLLEMKTPVLFVIGQNSLQCNIEAMEDFREKIRADNSMVVVGGADDNLRISKAKKKSEGLTQSMVDRCIQDEIADFLTGILTRAESHLGSDPRDLDAEKKKKPRDSTRRDLSFDLPERTSRPASPASRVPASPSGSEDLSSVSSSPTSSPKTKMAAVSSIQKPTPISTAQLLKRQVQRTDTILTHKQAQAQFAAFLKQNMLVRKALPPGTSSCLFVPVSSEHSEGAEKDDVRVQLKRHQTPSPTQCSKTSKRAKIKVTIVSHGDAAGVGNGAPLSTQAEIVAGKPFPMAVSQSVSGGKEPFGLLATSKLGSAAESSVSPASSATIPSSTTPSAFHALQSRLVASSTHCMQAQPASALQGAASASSLLQGLSFSLQDIGTKSSALPASVAAAGTPVQTSAVKTSTPIQNLSAITTGTGTIVRTIPVATSLSVGAAASGKPTAIHQLLTNGGLAKLASSLPGLAQISNQAAGLKAPTTITVTLRGQPSRVTTLSQAAMGTVQPQVEEQPMQTQAPQAPDGAVGNLAAPASSAASPGNLLSQMDLSKAQAGAEMAPTDPAAAPLVTTTSPMKTLYVMSDARLSALTKSVMDEATSVPLKLPGIQPSSSSTSSPVGPVTFATSPLAGAPSPPSSLVHSKVGPILQTASKTVILTSTLATMKADGSLGHIGDKVSLTRSTSALSHTLGVMETLGRVPSVVDDGSTLLHARETLANRHLLPQSVLPGGAGAALLTLSSSSVITTAGPVLSQKP</sequence>
<dbReference type="GO" id="GO:0000922">
    <property type="term" value="C:spindle pole"/>
    <property type="evidence" value="ECO:0007669"/>
    <property type="project" value="UniProtKB-SubCell"/>
</dbReference>
<dbReference type="Pfam" id="PF20408">
    <property type="entry name" value="Abhydrolase_11"/>
    <property type="match status" value="1"/>
</dbReference>
<organism evidence="16 17">
    <name type="scientific">Phasianus colchicus</name>
    <name type="common">Common pheasant</name>
    <dbReference type="NCBI Taxonomy" id="9054"/>
    <lineage>
        <taxon>Eukaryota</taxon>
        <taxon>Metazoa</taxon>
        <taxon>Chordata</taxon>
        <taxon>Craniata</taxon>
        <taxon>Vertebrata</taxon>
        <taxon>Euteleostomi</taxon>
        <taxon>Archelosauria</taxon>
        <taxon>Archosauria</taxon>
        <taxon>Dinosauria</taxon>
        <taxon>Saurischia</taxon>
        <taxon>Theropoda</taxon>
        <taxon>Coelurosauria</taxon>
        <taxon>Aves</taxon>
        <taxon>Neognathae</taxon>
        <taxon>Galloanserae</taxon>
        <taxon>Galliformes</taxon>
        <taxon>Phasianidae</taxon>
        <taxon>Phasianinae</taxon>
        <taxon>Phasianus</taxon>
    </lineage>
</organism>
<accession>A0A669QE96</accession>
<comment type="subcellular location">
    <subcellularLocation>
        <location evidence="3">Cytoplasm</location>
        <location evidence="3">Cytoskeleton</location>
        <location evidence="3">Spindle pole</location>
    </subcellularLocation>
    <subcellularLocation>
        <location evidence="2">Mitochondrion</location>
    </subcellularLocation>
    <subcellularLocation>
        <location evidence="1">Nucleus</location>
    </subcellularLocation>
</comment>
<evidence type="ECO:0000256" key="10">
    <source>
        <dbReference type="ARBA" id="ARBA00068104"/>
    </source>
</evidence>
<evidence type="ECO:0000256" key="3">
    <source>
        <dbReference type="ARBA" id="ARBA00004647"/>
    </source>
</evidence>
<dbReference type="GO" id="GO:0045944">
    <property type="term" value="P:positive regulation of transcription by RNA polymerase II"/>
    <property type="evidence" value="ECO:0007669"/>
    <property type="project" value="TreeGrafter"/>
</dbReference>
<dbReference type="Pfam" id="PF23154">
    <property type="entry name" value="KANSL3_1st"/>
    <property type="match status" value="1"/>
</dbReference>
<evidence type="ECO:0000256" key="4">
    <source>
        <dbReference type="ARBA" id="ARBA00022490"/>
    </source>
</evidence>
<keyword evidence="8" id="KW-0206">Cytoskeleton</keyword>
<reference evidence="16" key="2">
    <citation type="submission" date="2025-09" db="UniProtKB">
        <authorList>
            <consortium name="Ensembl"/>
        </authorList>
    </citation>
    <scope>IDENTIFICATION</scope>
</reference>
<evidence type="ECO:0000256" key="6">
    <source>
        <dbReference type="ARBA" id="ARBA00022853"/>
    </source>
</evidence>
<feature type="region of interest" description="Disordered" evidence="13">
    <location>
        <begin position="1338"/>
        <end position="1372"/>
    </location>
</feature>